<evidence type="ECO:0000256" key="1">
    <source>
        <dbReference type="SAM" id="MobiDB-lite"/>
    </source>
</evidence>
<feature type="region of interest" description="Disordered" evidence="1">
    <location>
        <begin position="1"/>
        <end position="21"/>
    </location>
</feature>
<organism evidence="2 3">
    <name type="scientific">Protopolystoma xenopodis</name>
    <dbReference type="NCBI Taxonomy" id="117903"/>
    <lineage>
        <taxon>Eukaryota</taxon>
        <taxon>Metazoa</taxon>
        <taxon>Spiralia</taxon>
        <taxon>Lophotrochozoa</taxon>
        <taxon>Platyhelminthes</taxon>
        <taxon>Monogenea</taxon>
        <taxon>Polyopisthocotylea</taxon>
        <taxon>Polystomatidea</taxon>
        <taxon>Polystomatidae</taxon>
        <taxon>Protopolystoma</taxon>
    </lineage>
</organism>
<evidence type="ECO:0000313" key="2">
    <source>
        <dbReference type="EMBL" id="VEL28993.1"/>
    </source>
</evidence>
<accession>A0A3S5AH10</accession>
<comment type="caution">
    <text evidence="2">The sequence shown here is derived from an EMBL/GenBank/DDBJ whole genome shotgun (WGS) entry which is preliminary data.</text>
</comment>
<keyword evidence="3" id="KW-1185">Reference proteome</keyword>
<sequence length="106" mass="12051">MASRREHVKSRHQRFPTIRHHNPLSRLTSAKITDGRVTLATQMDHDSDNMNHAPILDSPTCYPDYGSQPVIGEKNWPIAPTCIITPDRSVGVENRGWIAERPNDRN</sequence>
<proteinExistence type="predicted"/>
<gene>
    <name evidence="2" type="ORF">PXEA_LOCUS22433</name>
</gene>
<dbReference type="EMBL" id="CAAALY010099422">
    <property type="protein sequence ID" value="VEL28993.1"/>
    <property type="molecule type" value="Genomic_DNA"/>
</dbReference>
<reference evidence="2" key="1">
    <citation type="submission" date="2018-11" db="EMBL/GenBank/DDBJ databases">
        <authorList>
            <consortium name="Pathogen Informatics"/>
        </authorList>
    </citation>
    <scope>NUCLEOTIDE SEQUENCE</scope>
</reference>
<name>A0A3S5AH10_9PLAT</name>
<dbReference type="AlphaFoldDB" id="A0A3S5AH10"/>
<dbReference type="Proteomes" id="UP000784294">
    <property type="component" value="Unassembled WGS sequence"/>
</dbReference>
<protein>
    <submittedName>
        <fullName evidence="2">Uncharacterized protein</fullName>
    </submittedName>
</protein>
<evidence type="ECO:0000313" key="3">
    <source>
        <dbReference type="Proteomes" id="UP000784294"/>
    </source>
</evidence>